<keyword evidence="12" id="KW-0407">Ion channel</keyword>
<keyword evidence="3" id="KW-1003">Cell membrane</keyword>
<evidence type="ECO:0000313" key="15">
    <source>
        <dbReference type="EMBL" id="CAF1039018.1"/>
    </source>
</evidence>
<sequence>MQIFLFILLNTFIFQCSSSNSSCLPCTSTSYRSCYNCVNQFPIDRSHVEQVNLICNETHHVFSDEERFYSIIKTYVASNCTMRTFYFDQYTLWNYLESMSITYARLARLSPVIFNRSLSVSPILYSIKTLNFSHNSLRLLTKNFSYYFPSLEKLDLSYNQLILIRKMTFVNLIHLKELYLNNNHLKQILSTSFPQQSLDLINLHQNHWHCSCRNALALSISRPVPVCHTPIQYRNHSAQDIARQCFFRRKANILITTNLNREENLTCTLSPTADVWQNKTNDNVTLLSAWNTEQQQPINIEYLYKLGVNVEKYLICFNSTSSPPEMIHLIVPLTSNTTLLDPMNVTRSFFIVKPSTKFTPLLRWLLNSSRRFLPSYLQTSDKRILIIWLTILTSTFVFIALLIYFIYYRRLKNPDYEVHSFSNQFVRLDGKPDTSRTIFNMKINCKNHKCLCQYRRNEHSLIYSSNSATDLSIRPLLIQPAELRYAKIKRISSSKDLGLDDSTGHFRTIVKLKNST</sequence>
<keyword evidence="8 13" id="KW-1133">Transmembrane helix</keyword>
<keyword evidence="17" id="KW-1185">Reference proteome</keyword>
<dbReference type="SMART" id="SM00369">
    <property type="entry name" value="LRR_TYP"/>
    <property type="match status" value="3"/>
</dbReference>
<dbReference type="Proteomes" id="UP000663852">
    <property type="component" value="Unassembled WGS sequence"/>
</dbReference>
<dbReference type="InterPro" id="IPR003591">
    <property type="entry name" value="Leu-rich_rpt_typical-subtyp"/>
</dbReference>
<dbReference type="EMBL" id="CAJNOR010000956">
    <property type="protein sequence ID" value="CAF1045232.1"/>
    <property type="molecule type" value="Genomic_DNA"/>
</dbReference>
<dbReference type="PANTHER" id="PTHR46473">
    <property type="entry name" value="GH08155P"/>
    <property type="match status" value="1"/>
</dbReference>
<dbReference type="InterPro" id="IPR001611">
    <property type="entry name" value="Leu-rich_rpt"/>
</dbReference>
<dbReference type="AlphaFoldDB" id="A0A814K106"/>
<dbReference type="Pfam" id="PF13855">
    <property type="entry name" value="LRR_8"/>
    <property type="match status" value="1"/>
</dbReference>
<protein>
    <submittedName>
        <fullName evidence="16">Uncharacterized protein</fullName>
    </submittedName>
</protein>
<dbReference type="InterPro" id="IPR032675">
    <property type="entry name" value="LRR_dom_sf"/>
</dbReference>
<dbReference type="PROSITE" id="PS51450">
    <property type="entry name" value="LRR"/>
    <property type="match status" value="1"/>
</dbReference>
<keyword evidence="10 13" id="KW-0472">Membrane</keyword>
<evidence type="ECO:0000256" key="9">
    <source>
        <dbReference type="ARBA" id="ARBA00023065"/>
    </source>
</evidence>
<evidence type="ECO:0000256" key="3">
    <source>
        <dbReference type="ARBA" id="ARBA00022475"/>
    </source>
</evidence>
<evidence type="ECO:0000256" key="7">
    <source>
        <dbReference type="ARBA" id="ARBA00022737"/>
    </source>
</evidence>
<dbReference type="InterPro" id="IPR051432">
    <property type="entry name" value="KCNMA1_auxiliary"/>
</dbReference>
<gene>
    <name evidence="15" type="ORF">EDS130_LOCUS16823</name>
    <name evidence="16" type="ORF">XAT740_LOCUS15481</name>
</gene>
<evidence type="ECO:0000256" key="6">
    <source>
        <dbReference type="ARBA" id="ARBA00022729"/>
    </source>
</evidence>
<evidence type="ECO:0000313" key="16">
    <source>
        <dbReference type="EMBL" id="CAF1045232.1"/>
    </source>
</evidence>
<dbReference type="GO" id="GO:0005886">
    <property type="term" value="C:plasma membrane"/>
    <property type="evidence" value="ECO:0007669"/>
    <property type="project" value="UniProtKB-SubCell"/>
</dbReference>
<keyword evidence="11" id="KW-1015">Disulfide bond</keyword>
<evidence type="ECO:0000256" key="12">
    <source>
        <dbReference type="ARBA" id="ARBA00023303"/>
    </source>
</evidence>
<evidence type="ECO:0000256" key="4">
    <source>
        <dbReference type="ARBA" id="ARBA00022614"/>
    </source>
</evidence>
<keyword evidence="2" id="KW-0813">Transport</keyword>
<evidence type="ECO:0000256" key="1">
    <source>
        <dbReference type="ARBA" id="ARBA00004162"/>
    </source>
</evidence>
<proteinExistence type="predicted"/>
<keyword evidence="5 13" id="KW-0812">Transmembrane</keyword>
<evidence type="ECO:0000256" key="14">
    <source>
        <dbReference type="SAM" id="SignalP"/>
    </source>
</evidence>
<evidence type="ECO:0000256" key="2">
    <source>
        <dbReference type="ARBA" id="ARBA00022448"/>
    </source>
</evidence>
<keyword evidence="7" id="KW-0677">Repeat</keyword>
<comment type="caution">
    <text evidence="16">The sequence shown here is derived from an EMBL/GenBank/DDBJ whole genome shotgun (WGS) entry which is preliminary data.</text>
</comment>
<evidence type="ECO:0000256" key="8">
    <source>
        <dbReference type="ARBA" id="ARBA00022989"/>
    </source>
</evidence>
<evidence type="ECO:0000313" key="17">
    <source>
        <dbReference type="Proteomes" id="UP000663828"/>
    </source>
</evidence>
<dbReference type="PANTHER" id="PTHR46473:SF10">
    <property type="entry name" value="LD45603P-RELATED"/>
    <property type="match status" value="1"/>
</dbReference>
<dbReference type="Gene3D" id="3.80.10.10">
    <property type="entry name" value="Ribonuclease Inhibitor"/>
    <property type="match status" value="1"/>
</dbReference>
<comment type="subcellular location">
    <subcellularLocation>
        <location evidence="1">Cell membrane</location>
        <topology evidence="1">Single-pass membrane protein</topology>
    </subcellularLocation>
</comment>
<keyword evidence="6 14" id="KW-0732">Signal</keyword>
<feature type="chain" id="PRO_5036224960" evidence="14">
    <location>
        <begin position="19"/>
        <end position="516"/>
    </location>
</feature>
<organism evidence="16 17">
    <name type="scientific">Adineta ricciae</name>
    <name type="common">Rotifer</name>
    <dbReference type="NCBI Taxonomy" id="249248"/>
    <lineage>
        <taxon>Eukaryota</taxon>
        <taxon>Metazoa</taxon>
        <taxon>Spiralia</taxon>
        <taxon>Gnathifera</taxon>
        <taxon>Rotifera</taxon>
        <taxon>Eurotatoria</taxon>
        <taxon>Bdelloidea</taxon>
        <taxon>Adinetida</taxon>
        <taxon>Adinetidae</taxon>
        <taxon>Adineta</taxon>
    </lineage>
</organism>
<dbReference type="SUPFAM" id="SSF52058">
    <property type="entry name" value="L domain-like"/>
    <property type="match status" value="1"/>
</dbReference>
<accession>A0A814K106</accession>
<dbReference type="Proteomes" id="UP000663828">
    <property type="component" value="Unassembled WGS sequence"/>
</dbReference>
<keyword evidence="4" id="KW-0433">Leucine-rich repeat</keyword>
<dbReference type="OrthoDB" id="694479at2759"/>
<evidence type="ECO:0000256" key="13">
    <source>
        <dbReference type="SAM" id="Phobius"/>
    </source>
</evidence>
<evidence type="ECO:0000256" key="10">
    <source>
        <dbReference type="ARBA" id="ARBA00023136"/>
    </source>
</evidence>
<reference evidence="16" key="1">
    <citation type="submission" date="2021-02" db="EMBL/GenBank/DDBJ databases">
        <authorList>
            <person name="Nowell W R."/>
        </authorList>
    </citation>
    <scope>NUCLEOTIDE SEQUENCE</scope>
</reference>
<keyword evidence="9" id="KW-0406">Ion transport</keyword>
<dbReference type="EMBL" id="CAJNOJ010000074">
    <property type="protein sequence ID" value="CAF1039018.1"/>
    <property type="molecule type" value="Genomic_DNA"/>
</dbReference>
<feature type="signal peptide" evidence="14">
    <location>
        <begin position="1"/>
        <end position="18"/>
    </location>
</feature>
<dbReference type="GO" id="GO:0034220">
    <property type="term" value="P:monoatomic ion transmembrane transport"/>
    <property type="evidence" value="ECO:0007669"/>
    <property type="project" value="UniProtKB-KW"/>
</dbReference>
<name>A0A814K106_ADIRI</name>
<evidence type="ECO:0000256" key="5">
    <source>
        <dbReference type="ARBA" id="ARBA00022692"/>
    </source>
</evidence>
<evidence type="ECO:0000256" key="11">
    <source>
        <dbReference type="ARBA" id="ARBA00023157"/>
    </source>
</evidence>
<feature type="transmembrane region" description="Helical" evidence="13">
    <location>
        <begin position="385"/>
        <end position="407"/>
    </location>
</feature>